<evidence type="ECO:0000256" key="4">
    <source>
        <dbReference type="SAM" id="Phobius"/>
    </source>
</evidence>
<dbReference type="InterPro" id="IPR050327">
    <property type="entry name" value="Proton-linked_MCT"/>
</dbReference>
<dbReference type="InterPro" id="IPR036259">
    <property type="entry name" value="MFS_trans_sf"/>
</dbReference>
<name>A0A9P8SKJ7_9HYPO</name>
<feature type="transmembrane region" description="Helical" evidence="4">
    <location>
        <begin position="48"/>
        <end position="68"/>
    </location>
</feature>
<dbReference type="Proteomes" id="UP000824596">
    <property type="component" value="Unassembled WGS sequence"/>
</dbReference>
<reference evidence="6" key="1">
    <citation type="submission" date="2021-09" db="EMBL/GenBank/DDBJ databases">
        <title>A high-quality genome of the endoparasitic fungus Hirsutella rhossiliensis with a comparison of Hirsutella genomes reveals transposable elements contributing to genome size variation.</title>
        <authorList>
            <person name="Lin R."/>
            <person name="Jiao Y."/>
            <person name="Sun X."/>
            <person name="Ling J."/>
            <person name="Xie B."/>
            <person name="Cheng X."/>
        </authorList>
    </citation>
    <scope>NUCLEOTIDE SEQUENCE</scope>
    <source>
        <strain evidence="6">HR02</strain>
    </source>
</reference>
<feature type="transmembrane region" description="Helical" evidence="4">
    <location>
        <begin position="136"/>
        <end position="162"/>
    </location>
</feature>
<proteinExistence type="inferred from homology"/>
<keyword evidence="4" id="KW-0472">Membrane</keyword>
<evidence type="ECO:0000313" key="7">
    <source>
        <dbReference type="Proteomes" id="UP000824596"/>
    </source>
</evidence>
<dbReference type="GO" id="GO:0016020">
    <property type="term" value="C:membrane"/>
    <property type="evidence" value="ECO:0007669"/>
    <property type="project" value="UniProtKB-SubCell"/>
</dbReference>
<feature type="transmembrane region" description="Helical" evidence="4">
    <location>
        <begin position="339"/>
        <end position="364"/>
    </location>
</feature>
<feature type="transmembrane region" description="Helical" evidence="4">
    <location>
        <begin position="111"/>
        <end position="130"/>
    </location>
</feature>
<dbReference type="PANTHER" id="PTHR11360">
    <property type="entry name" value="MONOCARBOXYLATE TRANSPORTER"/>
    <property type="match status" value="1"/>
</dbReference>
<organism evidence="6 7">
    <name type="scientific">Hirsutella rhossiliensis</name>
    <dbReference type="NCBI Taxonomy" id="111463"/>
    <lineage>
        <taxon>Eukaryota</taxon>
        <taxon>Fungi</taxon>
        <taxon>Dikarya</taxon>
        <taxon>Ascomycota</taxon>
        <taxon>Pezizomycotina</taxon>
        <taxon>Sordariomycetes</taxon>
        <taxon>Hypocreomycetidae</taxon>
        <taxon>Hypocreales</taxon>
        <taxon>Ophiocordycipitaceae</taxon>
        <taxon>Hirsutella</taxon>
    </lineage>
</organism>
<dbReference type="AlphaFoldDB" id="A0A9P8SKJ7"/>
<keyword evidence="4" id="KW-1133">Transmembrane helix</keyword>
<feature type="transmembrane region" description="Helical" evidence="4">
    <location>
        <begin position="316"/>
        <end position="333"/>
    </location>
</feature>
<evidence type="ECO:0000259" key="5">
    <source>
        <dbReference type="PROSITE" id="PS50850"/>
    </source>
</evidence>
<dbReference type="EMBL" id="JAIZPD010000004">
    <property type="protein sequence ID" value="KAH0964206.1"/>
    <property type="molecule type" value="Genomic_DNA"/>
</dbReference>
<feature type="transmembrane region" description="Helical" evidence="4">
    <location>
        <begin position="246"/>
        <end position="268"/>
    </location>
</feature>
<evidence type="ECO:0000313" key="6">
    <source>
        <dbReference type="EMBL" id="KAH0964206.1"/>
    </source>
</evidence>
<feature type="domain" description="Major facilitator superfamily (MFS) profile" evidence="5">
    <location>
        <begin position="42"/>
        <end position="436"/>
    </location>
</feature>
<dbReference type="Pfam" id="PF07690">
    <property type="entry name" value="MFS_1"/>
    <property type="match status" value="1"/>
</dbReference>
<dbReference type="InterPro" id="IPR020846">
    <property type="entry name" value="MFS_dom"/>
</dbReference>
<dbReference type="SUPFAM" id="SSF103473">
    <property type="entry name" value="MFS general substrate transporter"/>
    <property type="match status" value="1"/>
</dbReference>
<keyword evidence="7" id="KW-1185">Reference proteome</keyword>
<feature type="transmembrane region" description="Helical" evidence="4">
    <location>
        <begin position="376"/>
        <end position="397"/>
    </location>
</feature>
<feature type="transmembrane region" description="Helical" evidence="4">
    <location>
        <begin position="206"/>
        <end position="225"/>
    </location>
</feature>
<gene>
    <name evidence="6" type="ORF">HRG_04634</name>
</gene>
<feature type="region of interest" description="Disordered" evidence="3">
    <location>
        <begin position="1"/>
        <end position="37"/>
    </location>
</feature>
<feature type="transmembrane region" description="Helical" evidence="4">
    <location>
        <begin position="288"/>
        <end position="309"/>
    </location>
</feature>
<dbReference type="PROSITE" id="PS50850">
    <property type="entry name" value="MFS"/>
    <property type="match status" value="1"/>
</dbReference>
<comment type="similarity">
    <text evidence="2">Belongs to the major facilitator superfamily. Monocarboxylate porter (TC 2.A.1.13) family.</text>
</comment>
<dbReference type="OrthoDB" id="6509908at2759"/>
<evidence type="ECO:0000256" key="1">
    <source>
        <dbReference type="ARBA" id="ARBA00004141"/>
    </source>
</evidence>
<accession>A0A9P8SKJ7</accession>
<feature type="transmembrane region" description="Helical" evidence="4">
    <location>
        <begin position="174"/>
        <end position="194"/>
    </location>
</feature>
<comment type="caution">
    <text evidence="6">The sequence shown here is derived from an EMBL/GenBank/DDBJ whole genome shotgun (WGS) entry which is preliminary data.</text>
</comment>
<protein>
    <submittedName>
        <fullName evidence="6">Major facilitator superfamily domain-containing protein</fullName>
    </submittedName>
</protein>
<sequence>MGSPASELKETVSSPETADERAAADGAPPRPHPGHAGRAQRLQILSTFIVFMNTWGFLLTSGAFQAYYELTLIRDQSSSNISWISTTCAFLVLSAGLVTGPLYDRGWYRTLLLFGSLLQVFGLMMLSISTKYYELFLCQAICVGLGAGIVFTPSVSAAAACLPNPATRAKAMGLMACGSCIGGIVFPIMFRALVPQIGFPWTIRCIGFLVLALYLLSYLVLLEGWNKKPAARMVRRFFDTSALTDLPFMMLSVGGLLSATAFYLPLLYLPLFTKVRIANISPGLALDLLAILNGASVVGRLLAGLAAAVFGPTETIGVSLVAGSTMLFCWMAVDTVAGTIVWAVFWGMVSGILVTLPGALLPLFCPSMAVIGTRSGMYWSWVGLGMLIGSPIGGAIYDLRSAGADYWHLQVFAGVFMMGAALLTVYPILYLRRKTRASSE</sequence>
<keyword evidence="4" id="KW-0812">Transmembrane</keyword>
<dbReference type="PANTHER" id="PTHR11360:SF252">
    <property type="entry name" value="MAJOR FACILITATOR SUPERFAMILY (MFS) PROFILE DOMAIN-CONTAINING PROTEIN-RELATED"/>
    <property type="match status" value="1"/>
</dbReference>
<dbReference type="InterPro" id="IPR011701">
    <property type="entry name" value="MFS"/>
</dbReference>
<dbReference type="GO" id="GO:0022857">
    <property type="term" value="F:transmembrane transporter activity"/>
    <property type="evidence" value="ECO:0007669"/>
    <property type="project" value="InterPro"/>
</dbReference>
<comment type="subcellular location">
    <subcellularLocation>
        <location evidence="1">Membrane</location>
        <topology evidence="1">Multi-pass membrane protein</topology>
    </subcellularLocation>
</comment>
<evidence type="ECO:0000256" key="2">
    <source>
        <dbReference type="ARBA" id="ARBA00006727"/>
    </source>
</evidence>
<evidence type="ECO:0000256" key="3">
    <source>
        <dbReference type="SAM" id="MobiDB-lite"/>
    </source>
</evidence>
<dbReference type="RefSeq" id="XP_044721719.1">
    <property type="nucleotide sequence ID" value="XM_044863105.1"/>
</dbReference>
<feature type="transmembrane region" description="Helical" evidence="4">
    <location>
        <begin position="80"/>
        <end position="99"/>
    </location>
</feature>
<dbReference type="Gene3D" id="1.20.1250.20">
    <property type="entry name" value="MFS general substrate transporter like domains"/>
    <property type="match status" value="1"/>
</dbReference>
<dbReference type="GeneID" id="68353763"/>
<feature type="transmembrane region" description="Helical" evidence="4">
    <location>
        <begin position="409"/>
        <end position="431"/>
    </location>
</feature>